<evidence type="ECO:0000256" key="1">
    <source>
        <dbReference type="ARBA" id="ARBA00004141"/>
    </source>
</evidence>
<keyword evidence="8" id="KW-1185">Reference proteome</keyword>
<feature type="transmembrane region" description="Helical" evidence="5">
    <location>
        <begin position="51"/>
        <end position="69"/>
    </location>
</feature>
<feature type="transmembrane region" description="Helical" evidence="5">
    <location>
        <begin position="123"/>
        <end position="140"/>
    </location>
</feature>
<dbReference type="InterPro" id="IPR049453">
    <property type="entry name" value="Memb_transporter_dom"/>
</dbReference>
<evidence type="ECO:0000313" key="7">
    <source>
        <dbReference type="EMBL" id="MBY9076123.1"/>
    </source>
</evidence>
<feature type="transmembrane region" description="Helical" evidence="5">
    <location>
        <begin position="152"/>
        <end position="171"/>
    </location>
</feature>
<feature type="transmembrane region" description="Helical" evidence="5">
    <location>
        <begin position="76"/>
        <end position="95"/>
    </location>
</feature>
<evidence type="ECO:0000259" key="6">
    <source>
        <dbReference type="Pfam" id="PF13515"/>
    </source>
</evidence>
<dbReference type="Proteomes" id="UP000754710">
    <property type="component" value="Unassembled WGS sequence"/>
</dbReference>
<feature type="domain" description="Integral membrane bound transporter" evidence="6">
    <location>
        <begin position="41"/>
        <end position="162"/>
    </location>
</feature>
<keyword evidence="2 5" id="KW-0812">Transmembrane</keyword>
<gene>
    <name evidence="7" type="ORF">K1X13_14905</name>
</gene>
<name>A0ABS7RM42_9ACTN</name>
<feature type="transmembrane region" description="Helical" evidence="5">
    <location>
        <begin position="28"/>
        <end position="45"/>
    </location>
</feature>
<sequence>MQSGPLDRAWAVGRTSARARVARLRSKAWHIGQAAVAAAVAWVVAKELLGHEIPFFAPIAAVVSLGTSYGQRLRRVAEVTIGVTVGVFTADLLVMALGTGWWQLALVVALAMSAAFLLDSSGLFVTQAAVQSIIVVTLLPDPGQAMTRWTDALVGGSVALLAAAVVPRAPLRRPRERAAVVVRKIASLLRAASESAVDGDVDRALDMLANARTTDPLIREMQAAADEGLSVVASSPFRRRHKGQVRRMAELVEPMDRAMRNTRVLVRRVAVANYHRQPVPGSYALLLRDLADTTDEMAAALEREEMATELRAPLLRIAEGTAQVERTSDLSADVVLAQIRSIIVDLLQLTGMDVLEATDAIPPARS</sequence>
<dbReference type="EMBL" id="JAIEZQ010000002">
    <property type="protein sequence ID" value="MBY9076123.1"/>
    <property type="molecule type" value="Genomic_DNA"/>
</dbReference>
<dbReference type="Pfam" id="PF13515">
    <property type="entry name" value="FUSC_2"/>
    <property type="match status" value="1"/>
</dbReference>
<accession>A0ABS7RM42</accession>
<proteinExistence type="predicted"/>
<evidence type="ECO:0000256" key="4">
    <source>
        <dbReference type="ARBA" id="ARBA00023136"/>
    </source>
</evidence>
<protein>
    <submittedName>
        <fullName evidence="7">FUSC family protein</fullName>
    </submittedName>
</protein>
<comment type="subcellular location">
    <subcellularLocation>
        <location evidence="1">Membrane</location>
        <topology evidence="1">Multi-pass membrane protein</topology>
    </subcellularLocation>
</comment>
<organism evidence="7 8">
    <name type="scientific">Nocardioides jiangsuensis</name>
    <dbReference type="NCBI Taxonomy" id="2866161"/>
    <lineage>
        <taxon>Bacteria</taxon>
        <taxon>Bacillati</taxon>
        <taxon>Actinomycetota</taxon>
        <taxon>Actinomycetes</taxon>
        <taxon>Propionibacteriales</taxon>
        <taxon>Nocardioidaceae</taxon>
        <taxon>Nocardioides</taxon>
    </lineage>
</organism>
<comment type="caution">
    <text evidence="7">The sequence shown here is derived from an EMBL/GenBank/DDBJ whole genome shotgun (WGS) entry which is preliminary data.</text>
</comment>
<evidence type="ECO:0000256" key="5">
    <source>
        <dbReference type="SAM" id="Phobius"/>
    </source>
</evidence>
<evidence type="ECO:0000313" key="8">
    <source>
        <dbReference type="Proteomes" id="UP000754710"/>
    </source>
</evidence>
<evidence type="ECO:0000256" key="2">
    <source>
        <dbReference type="ARBA" id="ARBA00022692"/>
    </source>
</evidence>
<keyword evidence="3 5" id="KW-1133">Transmembrane helix</keyword>
<evidence type="ECO:0000256" key="3">
    <source>
        <dbReference type="ARBA" id="ARBA00022989"/>
    </source>
</evidence>
<reference evidence="7 8" key="1">
    <citation type="submission" date="2021-08" db="EMBL/GenBank/DDBJ databases">
        <title>Nocardioides bacterium WL0053 sp. nov., isolated from the sediment.</title>
        <authorList>
            <person name="Wang L."/>
            <person name="Zhang D."/>
            <person name="Zhang A."/>
        </authorList>
    </citation>
    <scope>NUCLEOTIDE SEQUENCE [LARGE SCALE GENOMIC DNA]</scope>
    <source>
        <strain evidence="7 8">WL0053</strain>
    </source>
</reference>
<keyword evidence="4 5" id="KW-0472">Membrane</keyword>